<comment type="caution">
    <text evidence="1">The sequence shown here is derived from an EMBL/GenBank/DDBJ whole genome shotgun (WGS) entry which is preliminary data.</text>
</comment>
<evidence type="ECO:0000313" key="1">
    <source>
        <dbReference type="EMBL" id="CZQ57297.1"/>
    </source>
</evidence>
<protein>
    <submittedName>
        <fullName evidence="1">Lipoprotein</fullName>
    </submittedName>
</protein>
<name>A0AB72YWG2_STAAU</name>
<organism evidence="1">
    <name type="scientific">Staphylococcus aureus</name>
    <dbReference type="NCBI Taxonomy" id="1280"/>
    <lineage>
        <taxon>Bacteria</taxon>
        <taxon>Bacillati</taxon>
        <taxon>Bacillota</taxon>
        <taxon>Bacilli</taxon>
        <taxon>Bacillales</taxon>
        <taxon>Staphylococcaceae</taxon>
        <taxon>Staphylococcus</taxon>
    </lineage>
</organism>
<sequence length="147" mass="17331">MHINHIQLQLLFVESGNGITISTFTPGHINETSAAVAAMMYKRYEHEIEQARLKFKSEVEKNGYYAMNKKLQKKQEFNGVTKQFLNFNTDSIDDLKKFKQEFKPVMHLKGEAFNQQLQSLINKYPQIQKNMKSEFIAYYDKEKIEKQ</sequence>
<proteinExistence type="predicted"/>
<accession>A0AB72YWG2</accession>
<dbReference type="EMBL" id="FJNR01000004">
    <property type="protein sequence ID" value="CZQ57297.1"/>
    <property type="molecule type" value="Genomic_DNA"/>
</dbReference>
<dbReference type="Proteomes" id="UP000070985">
    <property type="component" value="Unassembled WGS sequence"/>
</dbReference>
<gene>
    <name evidence="1" type="ORF">ERS391062_00827</name>
</gene>
<reference evidence="1" key="1">
    <citation type="submission" date="2016-02" db="EMBL/GenBank/DDBJ databases">
        <authorList>
            <consortium name="Pathogen Informatics"/>
        </authorList>
    </citation>
    <scope>NUCLEOTIDE SEQUENCE</scope>
    <source>
        <strain evidence="1">1943STDY5698364</strain>
    </source>
</reference>
<keyword evidence="1" id="KW-0449">Lipoprotein</keyword>
<dbReference type="AlphaFoldDB" id="A0AB72YWG2"/>